<dbReference type="EMBL" id="JAVRRT010000004">
    <property type="protein sequence ID" value="KAK5172665.1"/>
    <property type="molecule type" value="Genomic_DNA"/>
</dbReference>
<keyword evidence="4" id="KW-1185">Reference proteome</keyword>
<feature type="domain" description="NADP-dependent oxidoreductase" evidence="2">
    <location>
        <begin position="9"/>
        <end position="313"/>
    </location>
</feature>
<dbReference type="SUPFAM" id="SSF51430">
    <property type="entry name" value="NAD(P)-linked oxidoreductase"/>
    <property type="match status" value="1"/>
</dbReference>
<dbReference type="GeneID" id="89924132"/>
<gene>
    <name evidence="3" type="ORF">LTR77_002785</name>
</gene>
<reference evidence="3 4" key="1">
    <citation type="submission" date="2023-08" db="EMBL/GenBank/DDBJ databases">
        <title>Black Yeasts Isolated from many extreme environments.</title>
        <authorList>
            <person name="Coleine C."/>
            <person name="Stajich J.E."/>
            <person name="Selbmann L."/>
        </authorList>
    </citation>
    <scope>NUCLEOTIDE SEQUENCE [LARGE SCALE GENOMIC DNA]</scope>
    <source>
        <strain evidence="3 4">CCFEE 5935</strain>
    </source>
</reference>
<evidence type="ECO:0000256" key="1">
    <source>
        <dbReference type="ARBA" id="ARBA00023002"/>
    </source>
</evidence>
<dbReference type="PANTHER" id="PTHR43364">
    <property type="entry name" value="NADH-SPECIFIC METHYLGLYOXAL REDUCTASE-RELATED"/>
    <property type="match status" value="1"/>
</dbReference>
<evidence type="ECO:0000259" key="2">
    <source>
        <dbReference type="Pfam" id="PF00248"/>
    </source>
</evidence>
<sequence>MSSNATPLKIVLGVANVGDSSDPTVRYSTPDEVNAYLNAFHDRGGRELDTARMYSTTAPGSSEVRLGAISAGEKFLVDTKVFSFVPGSHAKAKILESVDASEKALKCKANIEYLHAPDRSVPFEETLGAMDEAYRAGKFKYLGLSNYAAHEVEQIVKICEEKEFCKPSVYQGQYNPIVRSGEKELFPMLRKHGIAFYAWSPAAAGLFAGNHKNVKAGDRFDTSHVLGQTFARVFLNDTIIAAVDRVFEIFAKHSINGHGAALRWTVHHSKLEADCGDAVVIAASSVAQLDSNLDFIAEGPLPAEVAEAIEKVYGEIADAAFPYHI</sequence>
<keyword evidence="1" id="KW-0560">Oxidoreductase</keyword>
<organism evidence="3 4">
    <name type="scientific">Saxophila tyrrhenica</name>
    <dbReference type="NCBI Taxonomy" id="1690608"/>
    <lineage>
        <taxon>Eukaryota</taxon>
        <taxon>Fungi</taxon>
        <taxon>Dikarya</taxon>
        <taxon>Ascomycota</taxon>
        <taxon>Pezizomycotina</taxon>
        <taxon>Dothideomycetes</taxon>
        <taxon>Dothideomycetidae</taxon>
        <taxon>Mycosphaerellales</taxon>
        <taxon>Extremaceae</taxon>
        <taxon>Saxophila</taxon>
    </lineage>
</organism>
<dbReference type="PANTHER" id="PTHR43364:SF4">
    <property type="entry name" value="NAD(P)-LINKED OXIDOREDUCTASE SUPERFAMILY PROTEIN"/>
    <property type="match status" value="1"/>
</dbReference>
<dbReference type="CDD" id="cd19075">
    <property type="entry name" value="AKR_AKR7A1-5"/>
    <property type="match status" value="1"/>
</dbReference>
<name>A0AAV9PK16_9PEZI</name>
<dbReference type="AlphaFoldDB" id="A0AAV9PK16"/>
<dbReference type="InterPro" id="IPR023210">
    <property type="entry name" value="NADP_OxRdtase_dom"/>
</dbReference>
<evidence type="ECO:0000313" key="3">
    <source>
        <dbReference type="EMBL" id="KAK5172665.1"/>
    </source>
</evidence>
<dbReference type="RefSeq" id="XP_064661383.1">
    <property type="nucleotide sequence ID" value="XM_064800044.1"/>
</dbReference>
<dbReference type="PROSITE" id="PS00062">
    <property type="entry name" value="ALDOKETO_REDUCTASE_2"/>
    <property type="match status" value="1"/>
</dbReference>
<accession>A0AAV9PK16</accession>
<protein>
    <recommendedName>
        <fullName evidence="2">NADP-dependent oxidoreductase domain-containing protein</fullName>
    </recommendedName>
</protein>
<dbReference type="Gene3D" id="3.20.20.100">
    <property type="entry name" value="NADP-dependent oxidoreductase domain"/>
    <property type="match status" value="1"/>
</dbReference>
<proteinExistence type="predicted"/>
<dbReference type="InterPro" id="IPR050523">
    <property type="entry name" value="AKR_Detox_Biosynth"/>
</dbReference>
<dbReference type="Proteomes" id="UP001337655">
    <property type="component" value="Unassembled WGS sequence"/>
</dbReference>
<evidence type="ECO:0000313" key="4">
    <source>
        <dbReference type="Proteomes" id="UP001337655"/>
    </source>
</evidence>
<dbReference type="InterPro" id="IPR018170">
    <property type="entry name" value="Aldo/ket_reductase_CS"/>
</dbReference>
<comment type="caution">
    <text evidence="3">The sequence shown here is derived from an EMBL/GenBank/DDBJ whole genome shotgun (WGS) entry which is preliminary data.</text>
</comment>
<dbReference type="Pfam" id="PF00248">
    <property type="entry name" value="Aldo_ket_red"/>
    <property type="match status" value="1"/>
</dbReference>
<dbReference type="GO" id="GO:0016491">
    <property type="term" value="F:oxidoreductase activity"/>
    <property type="evidence" value="ECO:0007669"/>
    <property type="project" value="UniProtKB-KW"/>
</dbReference>
<dbReference type="InterPro" id="IPR036812">
    <property type="entry name" value="NAD(P)_OxRdtase_dom_sf"/>
</dbReference>